<dbReference type="KEGG" id="eba:ebA2859"/>
<sequence length="77" mass="8459">MKRVLDPNGLEIGAFDGATIKCNGNIVYWISDNEVFAPANYTTSDLKIFNKGQCILIGEFVDGECIVDGEVIFRLSV</sequence>
<proteinExistence type="predicted"/>
<dbReference type="HOGENOM" id="CLU_2630436_0_0_4"/>
<accession>Q5P4M9</accession>
<organism evidence="1 2">
    <name type="scientific">Aromatoleum aromaticum (strain DSM 19018 / LMG 30748 / EbN1)</name>
    <name type="common">Azoarcus sp. (strain EbN1)</name>
    <dbReference type="NCBI Taxonomy" id="76114"/>
    <lineage>
        <taxon>Bacteria</taxon>
        <taxon>Pseudomonadati</taxon>
        <taxon>Pseudomonadota</taxon>
        <taxon>Betaproteobacteria</taxon>
        <taxon>Rhodocyclales</taxon>
        <taxon>Rhodocyclaceae</taxon>
        <taxon>Aromatoleum</taxon>
    </lineage>
</organism>
<dbReference type="Proteomes" id="UP000006552">
    <property type="component" value="Chromosome"/>
</dbReference>
<dbReference type="eggNOG" id="ENOG502ZCQB">
    <property type="taxonomic scope" value="Bacteria"/>
</dbReference>
<name>Q5P4M9_AROAE</name>
<protein>
    <submittedName>
        <fullName evidence="1">Uncharacterized protein</fullName>
    </submittedName>
</protein>
<dbReference type="AlphaFoldDB" id="Q5P4M9"/>
<reference evidence="1 2" key="1">
    <citation type="journal article" date="2005" name="Arch. Microbiol.">
        <title>The genome sequence of an anaerobic aromatic-degrading denitrifying bacterium, strain EbN1.</title>
        <authorList>
            <person name="Rabus R."/>
            <person name="Kube M."/>
            <person name="Heider J."/>
            <person name="Beck A."/>
            <person name="Heitmann K."/>
            <person name="Widdel F."/>
            <person name="Reinhardt R."/>
        </authorList>
    </citation>
    <scope>NUCLEOTIDE SEQUENCE [LARGE SCALE GENOMIC DNA]</scope>
    <source>
        <strain evidence="1 2">EbN1</strain>
    </source>
</reference>
<keyword evidence="2" id="KW-1185">Reference proteome</keyword>
<dbReference type="EMBL" id="CR555306">
    <property type="protein sequence ID" value="CAI07733.1"/>
    <property type="molecule type" value="Genomic_DNA"/>
</dbReference>
<evidence type="ECO:0000313" key="2">
    <source>
        <dbReference type="Proteomes" id="UP000006552"/>
    </source>
</evidence>
<dbReference type="RefSeq" id="WP_011237447.1">
    <property type="nucleotide sequence ID" value="NC_006513.1"/>
</dbReference>
<evidence type="ECO:0000313" key="1">
    <source>
        <dbReference type="EMBL" id="CAI07733.1"/>
    </source>
</evidence>
<dbReference type="OrthoDB" id="9182261at2"/>
<gene>
    <name evidence="1" type="ORF">ebA2859</name>
</gene>
<dbReference type="STRING" id="76114.ebA2859"/>